<dbReference type="Proteomes" id="UP000886653">
    <property type="component" value="Unassembled WGS sequence"/>
</dbReference>
<organism evidence="2 3">
    <name type="scientific">Cronartium quercuum f. sp. fusiforme G11</name>
    <dbReference type="NCBI Taxonomy" id="708437"/>
    <lineage>
        <taxon>Eukaryota</taxon>
        <taxon>Fungi</taxon>
        <taxon>Dikarya</taxon>
        <taxon>Basidiomycota</taxon>
        <taxon>Pucciniomycotina</taxon>
        <taxon>Pucciniomycetes</taxon>
        <taxon>Pucciniales</taxon>
        <taxon>Coleosporiaceae</taxon>
        <taxon>Cronartium</taxon>
    </lineage>
</organism>
<feature type="compositionally biased region" description="Acidic residues" evidence="1">
    <location>
        <begin position="144"/>
        <end position="153"/>
    </location>
</feature>
<keyword evidence="3" id="KW-1185">Reference proteome</keyword>
<sequence length="354" mass="40310">MMNRTIPAQLPIHNRLRSKTPGPNKSITTSKISHTTGLKHRTINIYSDENSNQIIEPQRLFKDVIDTTNTTNHKSIKNKLLTDKTNTIKKVKTISHSDQVIKKSDALQQQPQTPNQNHSPITKTLYRTPITSKRASRPPILTSPDDENQLDLDEDEDNSYISLKLDSNHWSEIEYGPPTACWEAGEQIEKIDWTDITNLLKCPTIMNNTFSNTEMIMIDSTEDILLEDGNKNQWTFEPIQSFPNHIIEIDDSFDNLSSNQISTIKSTNTSIRSKTKSSTSSRSTILLKSTFIPPSSKKSSSTFISSKLPSWAKTYNQLIDDLNSKDIEEKLDELLMSDNDDHTKSFVNQFYFSI</sequence>
<feature type="region of interest" description="Disordered" evidence="1">
    <location>
        <begin position="98"/>
        <end position="153"/>
    </location>
</feature>
<evidence type="ECO:0000313" key="3">
    <source>
        <dbReference type="Proteomes" id="UP000886653"/>
    </source>
</evidence>
<evidence type="ECO:0000256" key="1">
    <source>
        <dbReference type="SAM" id="MobiDB-lite"/>
    </source>
</evidence>
<feature type="compositionally biased region" description="Polar residues" evidence="1">
    <location>
        <begin position="106"/>
        <end position="122"/>
    </location>
</feature>
<protein>
    <submittedName>
        <fullName evidence="2">Uncharacterized protein</fullName>
    </submittedName>
</protein>
<evidence type="ECO:0000313" key="2">
    <source>
        <dbReference type="EMBL" id="KAG0139596.1"/>
    </source>
</evidence>
<dbReference type="AlphaFoldDB" id="A0A9P6T5E5"/>
<gene>
    <name evidence="2" type="ORF">CROQUDRAFT_137078</name>
</gene>
<reference evidence="2" key="1">
    <citation type="submission" date="2013-11" db="EMBL/GenBank/DDBJ databases">
        <title>Genome sequence of the fusiform rust pathogen reveals effectors for host alternation and coevolution with pine.</title>
        <authorList>
            <consortium name="DOE Joint Genome Institute"/>
            <person name="Smith K."/>
            <person name="Pendleton A."/>
            <person name="Kubisiak T."/>
            <person name="Anderson C."/>
            <person name="Salamov A."/>
            <person name="Aerts A."/>
            <person name="Riley R."/>
            <person name="Clum A."/>
            <person name="Lindquist E."/>
            <person name="Ence D."/>
            <person name="Campbell M."/>
            <person name="Kronenberg Z."/>
            <person name="Feau N."/>
            <person name="Dhillon B."/>
            <person name="Hamelin R."/>
            <person name="Burleigh J."/>
            <person name="Smith J."/>
            <person name="Yandell M."/>
            <person name="Nelson C."/>
            <person name="Grigoriev I."/>
            <person name="Davis J."/>
        </authorList>
    </citation>
    <scope>NUCLEOTIDE SEQUENCE</scope>
    <source>
        <strain evidence="2">G11</strain>
    </source>
</reference>
<proteinExistence type="predicted"/>
<dbReference type="OrthoDB" id="2507491at2759"/>
<accession>A0A9P6T5E5</accession>
<name>A0A9P6T5E5_9BASI</name>
<dbReference type="EMBL" id="MU167556">
    <property type="protein sequence ID" value="KAG0139596.1"/>
    <property type="molecule type" value="Genomic_DNA"/>
</dbReference>
<comment type="caution">
    <text evidence="2">The sequence shown here is derived from an EMBL/GenBank/DDBJ whole genome shotgun (WGS) entry which is preliminary data.</text>
</comment>